<dbReference type="Gene3D" id="3.40.50.150">
    <property type="entry name" value="Vaccinia Virus protein VP39"/>
    <property type="match status" value="1"/>
</dbReference>
<proteinExistence type="predicted"/>
<sequence length="283" mass="32352">MSDFTIGTIVECMASNEDLNMRDIQRVQTEHRLKLVEFWGIKEGSRVLEIGCGQGDTTAALACAVGKEGFVHGIDIASSDYGAPLTLGDSAHYLQRSTLGKQLKMEFDIDILSAEIDFPKNSFDYIVFSHCSWYLKSFEELEAMLTKIKKWGKSLCFAEWDSRIEMIEQYPHFLAVLIQSQYECFKESSLSNVRTLFTPTDVRRIAERADWTITNEQSIHSPQLQDAEWEIAMTVADYKEEIKYLINLPDKLKLLIQSEVILLEEAQKNHAIKPLSTYVFIAE</sequence>
<accession>A0A921FZ76</accession>
<protein>
    <submittedName>
        <fullName evidence="1">Class I SAM-dependent methyltransferase</fullName>
    </submittedName>
</protein>
<keyword evidence="1" id="KW-0808">Transferase</keyword>
<gene>
    <name evidence="1" type="ORF">K8V56_07280</name>
</gene>
<evidence type="ECO:0000313" key="2">
    <source>
        <dbReference type="Proteomes" id="UP000698173"/>
    </source>
</evidence>
<dbReference type="Proteomes" id="UP000698173">
    <property type="component" value="Unassembled WGS sequence"/>
</dbReference>
<reference evidence="1" key="2">
    <citation type="submission" date="2021-09" db="EMBL/GenBank/DDBJ databases">
        <authorList>
            <person name="Gilroy R."/>
        </authorList>
    </citation>
    <scope>NUCLEOTIDE SEQUENCE</scope>
    <source>
        <strain evidence="1">CHK171-7178</strain>
    </source>
</reference>
<keyword evidence="1" id="KW-0489">Methyltransferase</keyword>
<comment type="caution">
    <text evidence="1">The sequence shown here is derived from an EMBL/GenBank/DDBJ whole genome shotgun (WGS) entry which is preliminary data.</text>
</comment>
<dbReference type="Pfam" id="PF13489">
    <property type="entry name" value="Methyltransf_23"/>
    <property type="match status" value="1"/>
</dbReference>
<dbReference type="CDD" id="cd02440">
    <property type="entry name" value="AdoMet_MTases"/>
    <property type="match status" value="1"/>
</dbReference>
<dbReference type="GO" id="GO:0008168">
    <property type="term" value="F:methyltransferase activity"/>
    <property type="evidence" value="ECO:0007669"/>
    <property type="project" value="UniProtKB-KW"/>
</dbReference>
<dbReference type="GO" id="GO:0032259">
    <property type="term" value="P:methylation"/>
    <property type="evidence" value="ECO:0007669"/>
    <property type="project" value="UniProtKB-KW"/>
</dbReference>
<dbReference type="EMBL" id="DYWT01000120">
    <property type="protein sequence ID" value="HJF31567.1"/>
    <property type="molecule type" value="Genomic_DNA"/>
</dbReference>
<dbReference type="SUPFAM" id="SSF53335">
    <property type="entry name" value="S-adenosyl-L-methionine-dependent methyltransferases"/>
    <property type="match status" value="1"/>
</dbReference>
<organism evidence="1 2">
    <name type="scientific">Sporosarcina psychrophila</name>
    <name type="common">Bacillus psychrophilus</name>
    <dbReference type="NCBI Taxonomy" id="1476"/>
    <lineage>
        <taxon>Bacteria</taxon>
        <taxon>Bacillati</taxon>
        <taxon>Bacillota</taxon>
        <taxon>Bacilli</taxon>
        <taxon>Bacillales</taxon>
        <taxon>Caryophanaceae</taxon>
        <taxon>Sporosarcina</taxon>
    </lineage>
</organism>
<evidence type="ECO:0000313" key="1">
    <source>
        <dbReference type="EMBL" id="HJF31567.1"/>
    </source>
</evidence>
<name>A0A921FZ76_SPOPS</name>
<dbReference type="AlphaFoldDB" id="A0A921FZ76"/>
<reference evidence="1" key="1">
    <citation type="journal article" date="2021" name="PeerJ">
        <title>Extensive microbial diversity within the chicken gut microbiome revealed by metagenomics and culture.</title>
        <authorList>
            <person name="Gilroy R."/>
            <person name="Ravi A."/>
            <person name="Getino M."/>
            <person name="Pursley I."/>
            <person name="Horton D.L."/>
            <person name="Alikhan N.F."/>
            <person name="Baker D."/>
            <person name="Gharbi K."/>
            <person name="Hall N."/>
            <person name="Watson M."/>
            <person name="Adriaenssens E.M."/>
            <person name="Foster-Nyarko E."/>
            <person name="Jarju S."/>
            <person name="Secka A."/>
            <person name="Antonio M."/>
            <person name="Oren A."/>
            <person name="Chaudhuri R.R."/>
            <person name="La Ragione R."/>
            <person name="Hildebrand F."/>
            <person name="Pallen M.J."/>
        </authorList>
    </citation>
    <scope>NUCLEOTIDE SEQUENCE</scope>
    <source>
        <strain evidence="1">CHK171-7178</strain>
    </source>
</reference>
<dbReference type="InterPro" id="IPR029063">
    <property type="entry name" value="SAM-dependent_MTases_sf"/>
</dbReference>